<accession>A0A3D9LFX3</accession>
<protein>
    <recommendedName>
        <fullName evidence="1">Putative membrane protein insertion efficiency factor</fullName>
    </recommendedName>
</protein>
<evidence type="ECO:0000313" key="4">
    <source>
        <dbReference type="Proteomes" id="UP000256727"/>
    </source>
</evidence>
<gene>
    <name evidence="3" type="ORF">C8E99_2400</name>
</gene>
<comment type="function">
    <text evidence="1">Could be involved in insertion of integral membrane proteins into the membrane.</text>
</comment>
<organism evidence="3 4">
    <name type="scientific">Citricoccus muralis</name>
    <dbReference type="NCBI Taxonomy" id="169134"/>
    <lineage>
        <taxon>Bacteria</taxon>
        <taxon>Bacillati</taxon>
        <taxon>Actinomycetota</taxon>
        <taxon>Actinomycetes</taxon>
        <taxon>Micrococcales</taxon>
        <taxon>Micrococcaceae</taxon>
        <taxon>Citricoccus</taxon>
    </lineage>
</organism>
<feature type="compositionally biased region" description="Pro residues" evidence="2">
    <location>
        <begin position="112"/>
        <end position="121"/>
    </location>
</feature>
<dbReference type="AlphaFoldDB" id="A0A3D9LFX3"/>
<name>A0A3D9LFX3_9MICC</name>
<dbReference type="OrthoDB" id="9801753at2"/>
<dbReference type="GO" id="GO:0005886">
    <property type="term" value="C:plasma membrane"/>
    <property type="evidence" value="ECO:0007669"/>
    <property type="project" value="UniProtKB-SubCell"/>
</dbReference>
<comment type="caution">
    <text evidence="3">The sequence shown here is derived from an EMBL/GenBank/DDBJ whole genome shotgun (WGS) entry which is preliminary data.</text>
</comment>
<dbReference type="HAMAP" id="MF_00386">
    <property type="entry name" value="UPF0161_YidD"/>
    <property type="match status" value="1"/>
</dbReference>
<evidence type="ECO:0000256" key="2">
    <source>
        <dbReference type="SAM" id="MobiDB-lite"/>
    </source>
</evidence>
<keyword evidence="1" id="KW-1003">Cell membrane</keyword>
<dbReference type="NCBIfam" id="TIGR00278">
    <property type="entry name" value="membrane protein insertion efficiency factor YidD"/>
    <property type="match status" value="1"/>
</dbReference>
<dbReference type="PANTHER" id="PTHR33383:SF1">
    <property type="entry name" value="MEMBRANE PROTEIN INSERTION EFFICIENCY FACTOR-RELATED"/>
    <property type="match status" value="1"/>
</dbReference>
<proteinExistence type="inferred from homology"/>
<evidence type="ECO:0000313" key="3">
    <source>
        <dbReference type="EMBL" id="REE04564.1"/>
    </source>
</evidence>
<comment type="subcellular location">
    <subcellularLocation>
        <location evidence="1">Cell membrane</location>
        <topology evidence="1">Peripheral membrane protein</topology>
        <orientation evidence="1">Cytoplasmic side</orientation>
    </subcellularLocation>
</comment>
<dbReference type="EMBL" id="QREH01000001">
    <property type="protein sequence ID" value="REE04564.1"/>
    <property type="molecule type" value="Genomic_DNA"/>
</dbReference>
<dbReference type="Pfam" id="PF01809">
    <property type="entry name" value="YidD"/>
    <property type="match status" value="1"/>
</dbReference>
<comment type="similarity">
    <text evidence="1">Belongs to the UPF0161 family.</text>
</comment>
<evidence type="ECO:0000256" key="1">
    <source>
        <dbReference type="HAMAP-Rule" id="MF_00386"/>
    </source>
</evidence>
<dbReference type="PANTHER" id="PTHR33383">
    <property type="entry name" value="MEMBRANE PROTEIN INSERTION EFFICIENCY FACTOR-RELATED"/>
    <property type="match status" value="1"/>
</dbReference>
<dbReference type="Proteomes" id="UP000256727">
    <property type="component" value="Unassembled WGS sequence"/>
</dbReference>
<dbReference type="InterPro" id="IPR002696">
    <property type="entry name" value="Membr_insert_effic_factor_YidD"/>
</dbReference>
<dbReference type="SMART" id="SM01234">
    <property type="entry name" value="Haemolytic"/>
    <property type="match status" value="1"/>
</dbReference>
<keyword evidence="1" id="KW-0472">Membrane</keyword>
<dbReference type="RefSeq" id="WP_115932472.1">
    <property type="nucleotide sequence ID" value="NZ_QREH01000001.1"/>
</dbReference>
<sequence length="121" mass="13408">MITQSPFTTRPDAAEWSWLRALPSTLLAWLLMAYRAVISPLYGQVCRYFPSCSAYALEAVHVHGALKGSWLSARRLGSCHPWSKGGVDAVPPGKRIWPPGRRPKIIDLNHPVIPPDPPAEQ</sequence>
<keyword evidence="4" id="KW-1185">Reference proteome</keyword>
<reference evidence="3 4" key="1">
    <citation type="submission" date="2018-07" db="EMBL/GenBank/DDBJ databases">
        <title>Sequencing the genomes of 1000 actinobacteria strains.</title>
        <authorList>
            <person name="Klenk H.-P."/>
        </authorList>
    </citation>
    <scope>NUCLEOTIDE SEQUENCE [LARGE SCALE GENOMIC DNA]</scope>
    <source>
        <strain evidence="3 4">DSM 14442</strain>
    </source>
</reference>
<feature type="region of interest" description="Disordered" evidence="2">
    <location>
        <begin position="100"/>
        <end position="121"/>
    </location>
</feature>